<dbReference type="PATRIC" id="fig|1121439.3.peg.2296"/>
<dbReference type="STRING" id="1121439.dsat_0928"/>
<gene>
    <name evidence="1" type="ORF">dsat_0928</name>
</gene>
<keyword evidence="2" id="KW-1185">Reference proteome</keyword>
<dbReference type="OrthoDB" id="5470424at2"/>
<organism evidence="1 2">
    <name type="scientific">Alkalidesulfovibrio alkalitolerans DSM 16529</name>
    <dbReference type="NCBI Taxonomy" id="1121439"/>
    <lineage>
        <taxon>Bacteria</taxon>
        <taxon>Pseudomonadati</taxon>
        <taxon>Thermodesulfobacteriota</taxon>
        <taxon>Desulfovibrionia</taxon>
        <taxon>Desulfovibrionales</taxon>
        <taxon>Desulfovibrionaceae</taxon>
        <taxon>Alkalidesulfovibrio</taxon>
    </lineage>
</organism>
<evidence type="ECO:0000313" key="2">
    <source>
        <dbReference type="Proteomes" id="UP000014975"/>
    </source>
</evidence>
<dbReference type="eggNOG" id="ENOG5034AEI">
    <property type="taxonomic scope" value="Bacteria"/>
</dbReference>
<accession>S7UCL2</accession>
<dbReference type="AlphaFoldDB" id="S7UCL2"/>
<name>S7UCL2_9BACT</name>
<evidence type="ECO:0000313" key="1">
    <source>
        <dbReference type="EMBL" id="EPR31604.1"/>
    </source>
</evidence>
<reference evidence="1 2" key="1">
    <citation type="journal article" date="2013" name="Genome Announc.">
        <title>Draft genome sequences for three mercury-methylating, sulfate-reducing bacteria.</title>
        <authorList>
            <person name="Brown S.D."/>
            <person name="Hurt R.A.Jr."/>
            <person name="Gilmour C.C."/>
            <person name="Elias D.A."/>
        </authorList>
    </citation>
    <scope>NUCLEOTIDE SEQUENCE [LARGE SCALE GENOMIC DNA]</scope>
    <source>
        <strain evidence="1 2">DSM 16529</strain>
    </source>
</reference>
<sequence length="255" mass="27229">MFLYFPFLHAELVSGTLPEGISLLNPGLATTQEKAFTPADLPLEPKSANRYVAESLAFGENFSRPGDMAAAMRADAGRDDESGTAIRGALSRIENERAKDAPDAARANAQATLLFAYAFEERLIELNALSEDIKVGMGRLRASLGLDDEMDDEERTATADLVAASEGDEARREAVSSWRIVLRAMLALVPEAQGFVSFEQAVREDLEEEGVKFAELPSGAFGLHLVAADVPVSVVVKGIGSTGEISGSVRILCPA</sequence>
<comment type="caution">
    <text evidence="1">The sequence shown here is derived from an EMBL/GenBank/DDBJ whole genome shotgun (WGS) entry which is preliminary data.</text>
</comment>
<dbReference type="RefSeq" id="WP_020887625.1">
    <property type="nucleotide sequence ID" value="NZ_ATHI01000028.1"/>
</dbReference>
<protein>
    <submittedName>
        <fullName evidence="1">Uncharacterized protein</fullName>
    </submittedName>
</protein>
<dbReference type="Proteomes" id="UP000014975">
    <property type="component" value="Unassembled WGS sequence"/>
</dbReference>
<dbReference type="EMBL" id="ATHI01000028">
    <property type="protein sequence ID" value="EPR31604.1"/>
    <property type="molecule type" value="Genomic_DNA"/>
</dbReference>
<proteinExistence type="predicted"/>